<evidence type="ECO:0000256" key="1">
    <source>
        <dbReference type="SAM" id="MobiDB-lite"/>
    </source>
</evidence>
<feature type="compositionally biased region" description="Low complexity" evidence="1">
    <location>
        <begin position="202"/>
        <end position="216"/>
    </location>
</feature>
<evidence type="ECO:0000313" key="3">
    <source>
        <dbReference type="Proteomes" id="UP000005239"/>
    </source>
</evidence>
<proteinExistence type="predicted"/>
<keyword evidence="3" id="KW-1185">Reference proteome</keyword>
<organism evidence="2 3">
    <name type="scientific">Pristionchus pacificus</name>
    <name type="common">Parasitic nematode worm</name>
    <dbReference type="NCBI Taxonomy" id="54126"/>
    <lineage>
        <taxon>Eukaryota</taxon>
        <taxon>Metazoa</taxon>
        <taxon>Ecdysozoa</taxon>
        <taxon>Nematoda</taxon>
        <taxon>Chromadorea</taxon>
        <taxon>Rhabditida</taxon>
        <taxon>Rhabditina</taxon>
        <taxon>Diplogasteromorpha</taxon>
        <taxon>Diplogasteroidea</taxon>
        <taxon>Neodiplogasteridae</taxon>
        <taxon>Pristionchus</taxon>
    </lineage>
</organism>
<name>A0A2A6BED1_PRIPA</name>
<evidence type="ECO:0000313" key="2">
    <source>
        <dbReference type="EnsemblMetazoa" id="PPA04169.1"/>
    </source>
</evidence>
<accession>A0A2A6BED1</accession>
<dbReference type="AlphaFoldDB" id="A0A2A6BED1"/>
<feature type="region of interest" description="Disordered" evidence="1">
    <location>
        <begin position="185"/>
        <end position="216"/>
    </location>
</feature>
<gene>
    <name evidence="2" type="primary">WBGene00093723</name>
</gene>
<dbReference type="Proteomes" id="UP000005239">
    <property type="component" value="Unassembled WGS sequence"/>
</dbReference>
<dbReference type="EnsemblMetazoa" id="PPA04169.1">
    <property type="protein sequence ID" value="PPA04169.1"/>
    <property type="gene ID" value="WBGene00093723"/>
</dbReference>
<protein>
    <submittedName>
        <fullName evidence="2">Uncharacterized protein</fullName>
    </submittedName>
</protein>
<sequence length="310" mass="34958">MELPRKKNYLTKKNLRLPHNQKHDFNKYEVRVQLVLGDKLCARIREMTMQPSANPSLFEKVMRTNFLMHGLGMMHNSMLTMEVRWKLLNEQIQGGGIPLYHVQAACLRREELEIIKHGARSLTDNAVVLKLYLRAREGFNGEAVDHLLSVIAKHGRPLNILVINGTVDDVKAKIAIAVNNRRQVARRRPRLEEGSQPIDPNQSQSSQSAARLSTSSSSQSDVSVGVITVTVACVPFKEGTGVGRITRSTVSACLMRAVDKELLDDAALCHFVNRMHIAGSITRTKEMDDKWKDWSTYKTMFTVDGIVRQD</sequence>
<reference evidence="3" key="1">
    <citation type="journal article" date="2008" name="Nat. Genet.">
        <title>The Pristionchus pacificus genome provides a unique perspective on nematode lifestyle and parasitism.</title>
        <authorList>
            <person name="Dieterich C."/>
            <person name="Clifton S.W."/>
            <person name="Schuster L.N."/>
            <person name="Chinwalla A."/>
            <person name="Delehaunty K."/>
            <person name="Dinkelacker I."/>
            <person name="Fulton L."/>
            <person name="Fulton R."/>
            <person name="Godfrey J."/>
            <person name="Minx P."/>
            <person name="Mitreva M."/>
            <person name="Roeseler W."/>
            <person name="Tian H."/>
            <person name="Witte H."/>
            <person name="Yang S.P."/>
            <person name="Wilson R.K."/>
            <person name="Sommer R.J."/>
        </authorList>
    </citation>
    <scope>NUCLEOTIDE SEQUENCE [LARGE SCALE GENOMIC DNA]</scope>
    <source>
        <strain evidence="3">PS312</strain>
    </source>
</reference>
<accession>A0A8R1U679</accession>
<reference evidence="2" key="2">
    <citation type="submission" date="2022-06" db="UniProtKB">
        <authorList>
            <consortium name="EnsemblMetazoa"/>
        </authorList>
    </citation>
    <scope>IDENTIFICATION</scope>
    <source>
        <strain evidence="2">PS312</strain>
    </source>
</reference>